<name>A0A401Z731_9ACTN</name>
<evidence type="ECO:0000256" key="1">
    <source>
        <dbReference type="ARBA" id="ARBA00004496"/>
    </source>
</evidence>
<evidence type="ECO:0000256" key="8">
    <source>
        <dbReference type="ARBA" id="ARBA00022691"/>
    </source>
</evidence>
<gene>
    <name evidence="13" type="ORF">EHYA_10432</name>
</gene>
<keyword evidence="5" id="KW-0963">Cytoplasm</keyword>
<evidence type="ECO:0000256" key="4">
    <source>
        <dbReference type="ARBA" id="ARBA00013346"/>
    </source>
</evidence>
<dbReference type="InterPro" id="IPR000682">
    <property type="entry name" value="PCMT"/>
</dbReference>
<comment type="similarity">
    <text evidence="2">Belongs to the methyltransferase superfamily. L-isoaspartyl/D-aspartyl protein methyltransferase family.</text>
</comment>
<proteinExistence type="inferred from homology"/>
<dbReference type="EMBL" id="BIFH01000074">
    <property type="protein sequence ID" value="GCE02653.1"/>
    <property type="molecule type" value="Genomic_DNA"/>
</dbReference>
<protein>
    <recommendedName>
        <fullName evidence="4">Protein-L-isoaspartate O-methyltransferase</fullName>
        <ecNumber evidence="3">2.1.1.77</ecNumber>
    </recommendedName>
    <alternativeName>
        <fullName evidence="11">L-isoaspartyl protein carboxyl methyltransferase</fullName>
    </alternativeName>
    <alternativeName>
        <fullName evidence="9">Protein L-isoaspartyl methyltransferase</fullName>
    </alternativeName>
    <alternativeName>
        <fullName evidence="10">Protein-beta-aspartate methyltransferase</fullName>
    </alternativeName>
</protein>
<dbReference type="EC" id="2.1.1.77" evidence="3"/>
<comment type="caution">
    <text evidence="13">The sequence shown here is derived from an EMBL/GenBank/DDBJ whole genome shotgun (WGS) entry which is preliminary data.</text>
</comment>
<evidence type="ECO:0000256" key="6">
    <source>
        <dbReference type="ARBA" id="ARBA00022603"/>
    </source>
</evidence>
<evidence type="ECO:0000313" key="13">
    <source>
        <dbReference type="EMBL" id="GCE02653.1"/>
    </source>
</evidence>
<dbReference type="Proteomes" id="UP000286931">
    <property type="component" value="Unassembled WGS sequence"/>
</dbReference>
<keyword evidence="7" id="KW-0808">Transferase</keyword>
<dbReference type="PANTHER" id="PTHR11579">
    <property type="entry name" value="PROTEIN-L-ISOASPARTATE O-METHYLTRANSFERASE"/>
    <property type="match status" value="1"/>
</dbReference>
<dbReference type="GO" id="GO:0004719">
    <property type="term" value="F:protein-L-isoaspartate (D-aspartate) O-methyltransferase activity"/>
    <property type="evidence" value="ECO:0007669"/>
    <property type="project" value="UniProtKB-EC"/>
</dbReference>
<reference evidence="13 14" key="1">
    <citation type="submission" date="2018-12" db="EMBL/GenBank/DDBJ databases">
        <title>Draft genome sequence of Embleya hyalina NBRC 13850T.</title>
        <authorList>
            <person name="Komaki H."/>
            <person name="Hosoyama A."/>
            <person name="Kimura A."/>
            <person name="Ichikawa N."/>
            <person name="Tamura T."/>
        </authorList>
    </citation>
    <scope>NUCLEOTIDE SEQUENCE [LARGE SCALE GENOMIC DNA]</scope>
    <source>
        <strain evidence="13 14">NBRC 13850</strain>
    </source>
</reference>
<evidence type="ECO:0000256" key="2">
    <source>
        <dbReference type="ARBA" id="ARBA00005369"/>
    </source>
</evidence>
<dbReference type="InterPro" id="IPR029063">
    <property type="entry name" value="SAM-dependent_MTases_sf"/>
</dbReference>
<organism evidence="13 14">
    <name type="scientific">Embleya hyalina</name>
    <dbReference type="NCBI Taxonomy" id="516124"/>
    <lineage>
        <taxon>Bacteria</taxon>
        <taxon>Bacillati</taxon>
        <taxon>Actinomycetota</taxon>
        <taxon>Actinomycetes</taxon>
        <taxon>Kitasatosporales</taxon>
        <taxon>Streptomycetaceae</taxon>
        <taxon>Embleya</taxon>
    </lineage>
</organism>
<keyword evidence="14" id="KW-1185">Reference proteome</keyword>
<evidence type="ECO:0000256" key="10">
    <source>
        <dbReference type="ARBA" id="ARBA00031323"/>
    </source>
</evidence>
<evidence type="ECO:0000256" key="3">
    <source>
        <dbReference type="ARBA" id="ARBA00011890"/>
    </source>
</evidence>
<keyword evidence="6 13" id="KW-0489">Methyltransferase</keyword>
<dbReference type="SUPFAM" id="SSF53335">
    <property type="entry name" value="S-adenosyl-L-methionine-dependent methyltransferases"/>
    <property type="match status" value="1"/>
</dbReference>
<evidence type="ECO:0000256" key="11">
    <source>
        <dbReference type="ARBA" id="ARBA00031350"/>
    </source>
</evidence>
<evidence type="ECO:0000256" key="7">
    <source>
        <dbReference type="ARBA" id="ARBA00022679"/>
    </source>
</evidence>
<evidence type="ECO:0000313" key="14">
    <source>
        <dbReference type="Proteomes" id="UP000286931"/>
    </source>
</evidence>
<dbReference type="Pfam" id="PF01135">
    <property type="entry name" value="PCMT"/>
    <property type="match status" value="1"/>
</dbReference>
<feature type="compositionally biased region" description="Basic and acidic residues" evidence="12">
    <location>
        <begin position="72"/>
        <end position="81"/>
    </location>
</feature>
<sequence>MPICSCSMPATVRRMMDALGAGPGMRVLKVGTGTGYTTALLKDRVGPTGTVVSVEGDEHPAATARVDLAASTKDRQQRQWA</sequence>
<dbReference type="Gene3D" id="3.40.50.150">
    <property type="entry name" value="Vaccinia Virus protein VP39"/>
    <property type="match status" value="1"/>
</dbReference>
<evidence type="ECO:0000256" key="12">
    <source>
        <dbReference type="SAM" id="MobiDB-lite"/>
    </source>
</evidence>
<feature type="region of interest" description="Disordered" evidence="12">
    <location>
        <begin position="53"/>
        <end position="81"/>
    </location>
</feature>
<dbReference type="GO" id="GO:0005737">
    <property type="term" value="C:cytoplasm"/>
    <property type="evidence" value="ECO:0007669"/>
    <property type="project" value="UniProtKB-SubCell"/>
</dbReference>
<dbReference type="AlphaFoldDB" id="A0A401Z731"/>
<evidence type="ECO:0000256" key="5">
    <source>
        <dbReference type="ARBA" id="ARBA00022490"/>
    </source>
</evidence>
<dbReference type="GO" id="GO:0032259">
    <property type="term" value="P:methylation"/>
    <property type="evidence" value="ECO:0007669"/>
    <property type="project" value="UniProtKB-KW"/>
</dbReference>
<accession>A0A401Z731</accession>
<comment type="subcellular location">
    <subcellularLocation>
        <location evidence="1">Cytoplasm</location>
    </subcellularLocation>
</comment>
<dbReference type="PANTHER" id="PTHR11579:SF0">
    <property type="entry name" value="PROTEIN-L-ISOASPARTATE(D-ASPARTATE) O-METHYLTRANSFERASE"/>
    <property type="match status" value="1"/>
</dbReference>
<evidence type="ECO:0000256" key="9">
    <source>
        <dbReference type="ARBA" id="ARBA00030757"/>
    </source>
</evidence>
<keyword evidence="8" id="KW-0949">S-adenosyl-L-methionine</keyword>